<feature type="transmembrane region" description="Helical" evidence="1">
    <location>
        <begin position="121"/>
        <end position="139"/>
    </location>
</feature>
<keyword evidence="3" id="KW-1185">Reference proteome</keyword>
<evidence type="ECO:0000256" key="1">
    <source>
        <dbReference type="SAM" id="Phobius"/>
    </source>
</evidence>
<feature type="transmembrane region" description="Helical" evidence="1">
    <location>
        <begin position="69"/>
        <end position="87"/>
    </location>
</feature>
<proteinExistence type="predicted"/>
<evidence type="ECO:0000313" key="2">
    <source>
        <dbReference type="EMBL" id="TFE71318.1"/>
    </source>
</evidence>
<feature type="transmembrane region" description="Helical" evidence="1">
    <location>
        <begin position="289"/>
        <end position="306"/>
    </location>
</feature>
<keyword evidence="1" id="KW-1133">Transmembrane helix</keyword>
<dbReference type="Pfam" id="PF05940">
    <property type="entry name" value="NnrS"/>
    <property type="match status" value="1"/>
</dbReference>
<feature type="transmembrane region" description="Helical" evidence="1">
    <location>
        <begin position="151"/>
        <end position="168"/>
    </location>
</feature>
<name>A0A4Y8PGZ4_9BACT</name>
<feature type="transmembrane region" description="Helical" evidence="1">
    <location>
        <begin position="30"/>
        <end position="49"/>
    </location>
</feature>
<sequence length="406" mass="45634">MQRQWLKNEPTKALPFRDYFRLGIKEPYRFFFPLGIFWGIIGTLLWPLSTVGWMPSVPALSHPRIMIEGFVGSFVIGFLCTSLPRLLEVPPLGFILLVLIGLFLFTSNLFHFFGFFAAGDISFGFCLLLFLFSFVSRFPSRKDNPPPSFSLPFFGVAAATLGTFLQSIEESGRSIGLFLHHFSLLLLFEGLPLFPILGVSAYFLPRVFDQESPEIFPTSLQFTKKWIKRAFLATTAALFLLLSFVFEAAGLFFAGGILRACTIIGYLLIAFPKKINLLKKGTVPRGLRLALLFSVLGFILSSFFLLKRADWLHLFFLGGVGLMIIMVGSRVLFGFSGRTSFLSSCFYPLDNVIYGLLFSLLLRLIADFFGVLRPVVISFAAIVWITVLIYWGLTALPLVFFPDTED</sequence>
<reference evidence="2 3" key="1">
    <citation type="submission" date="2016-05" db="EMBL/GenBank/DDBJ databases">
        <title>Diversity and Homogeneity among Thermoacidophilic Verrucomicrobia Methanotrophs Linked with Geographical Origin.</title>
        <authorList>
            <person name="Erikstad H.-A."/>
            <person name="Smestad N.B."/>
            <person name="Ceballos R.M."/>
            <person name="Birkeland N.-K."/>
        </authorList>
    </citation>
    <scope>NUCLEOTIDE SEQUENCE [LARGE SCALE GENOMIC DNA]</scope>
    <source>
        <strain evidence="2 3">Phi</strain>
    </source>
</reference>
<dbReference type="EMBL" id="LXQC01000079">
    <property type="protein sequence ID" value="TFE71318.1"/>
    <property type="molecule type" value="Genomic_DNA"/>
</dbReference>
<feature type="transmembrane region" description="Helical" evidence="1">
    <location>
        <begin position="377"/>
        <end position="401"/>
    </location>
</feature>
<gene>
    <name evidence="2" type="ORF">A7Q10_04925</name>
</gene>
<feature type="transmembrane region" description="Helical" evidence="1">
    <location>
        <begin position="312"/>
        <end position="333"/>
    </location>
</feature>
<dbReference type="AlphaFoldDB" id="A0A4Y8PGZ4"/>
<feature type="transmembrane region" description="Helical" evidence="1">
    <location>
        <begin position="345"/>
        <end position="365"/>
    </location>
</feature>
<feature type="transmembrane region" description="Helical" evidence="1">
    <location>
        <begin position="94"/>
        <end position="115"/>
    </location>
</feature>
<organism evidence="2 3">
    <name type="scientific">Methylacidiphilum caldifontis</name>
    <dbReference type="NCBI Taxonomy" id="2795386"/>
    <lineage>
        <taxon>Bacteria</taxon>
        <taxon>Pseudomonadati</taxon>
        <taxon>Verrucomicrobiota</taxon>
        <taxon>Methylacidiphilae</taxon>
        <taxon>Methylacidiphilales</taxon>
        <taxon>Methylacidiphilaceae</taxon>
        <taxon>Methylacidiphilum (ex Ratnadevi et al. 2023)</taxon>
    </lineage>
</organism>
<dbReference type="Proteomes" id="UP000297713">
    <property type="component" value="Unassembled WGS sequence"/>
</dbReference>
<comment type="caution">
    <text evidence="2">The sequence shown here is derived from an EMBL/GenBank/DDBJ whole genome shotgun (WGS) entry which is preliminary data.</text>
</comment>
<protein>
    <recommendedName>
        <fullName evidence="4">NnrS family protein</fullName>
    </recommendedName>
</protein>
<keyword evidence="1" id="KW-0472">Membrane</keyword>
<feature type="transmembrane region" description="Helical" evidence="1">
    <location>
        <begin position="226"/>
        <end position="245"/>
    </location>
</feature>
<dbReference type="RefSeq" id="WP_208527654.1">
    <property type="nucleotide sequence ID" value="NZ_LXQC01000079.1"/>
</dbReference>
<evidence type="ECO:0000313" key="3">
    <source>
        <dbReference type="Proteomes" id="UP000297713"/>
    </source>
</evidence>
<dbReference type="InterPro" id="IPR010266">
    <property type="entry name" value="NnrS"/>
</dbReference>
<evidence type="ECO:0008006" key="4">
    <source>
        <dbReference type="Google" id="ProtNLM"/>
    </source>
</evidence>
<accession>A0A4Y8PGZ4</accession>
<feature type="transmembrane region" description="Helical" evidence="1">
    <location>
        <begin position="251"/>
        <end position="269"/>
    </location>
</feature>
<feature type="transmembrane region" description="Helical" evidence="1">
    <location>
        <begin position="180"/>
        <end position="205"/>
    </location>
</feature>
<keyword evidence="1" id="KW-0812">Transmembrane</keyword>